<dbReference type="Gene3D" id="1.20.200.10">
    <property type="entry name" value="Fumarase/aspartase (Central domain)"/>
    <property type="match status" value="1"/>
</dbReference>
<dbReference type="InterPro" id="IPR001106">
    <property type="entry name" value="Aromatic_Lyase"/>
</dbReference>
<dbReference type="PANTHER" id="PTHR10362">
    <property type="entry name" value="HISTIDINE AMMONIA-LYASE"/>
    <property type="match status" value="1"/>
</dbReference>
<protein>
    <recommendedName>
        <fullName evidence="3">Histidine ammonia-lyase</fullName>
    </recommendedName>
</protein>
<accession>A0A149TID2</accession>
<sequence>MTELLLDQPFSPQDICDIARNRKTVRLSQVARQRLEDANRRLRVLVESESAAYGLNTGVGGLSDTRITSEKQSTLSRKILFSHATGLGPPLSAEATRAIMACAVNQYCLGYSGLRAEIVDRLVALLNHDCLPIVPRDGSVGYLTHMAHISLTLIGHGTLRTNGTEQPAAEVLERLGFTPLVLEAKEGLCLVNGLSCATGIASLVTEEAAACLHWADRIAAATFDVLGGQQRAFDPRSANLRIPPGHRAVSQTLNQNLADSTRLADARGQRTQDALSLRAIPHIHGSVHDALTGIHHTVTQELQSLSDNPAIIEDETGIGAFSEAHAVGASIARVMDEAAIALASLGAVSERRLDRMVNPLLSPFPAFLSSDSGTGSGFMIAQYTAASLVSANRRNALPASLDGGITSGLQEDILVHATPAALKARDVVANTRSILAIELLALCQAVDLAGLTGKIAPRTLELYNSVRAILPLYEEDHPLADDITRLEALMQADPPCRTPGSP</sequence>
<evidence type="ECO:0008006" key="3">
    <source>
        <dbReference type="Google" id="ProtNLM"/>
    </source>
</evidence>
<dbReference type="InterPro" id="IPR024083">
    <property type="entry name" value="Fumarase/histidase_N"/>
</dbReference>
<dbReference type="RefSeq" id="WP_062108230.1">
    <property type="nucleotide sequence ID" value="NZ_LHZR01000107.1"/>
</dbReference>
<dbReference type="CDD" id="cd00332">
    <property type="entry name" value="PAL-HAL"/>
    <property type="match status" value="1"/>
</dbReference>
<organism evidence="1 2">
    <name type="scientific">Gluconobacter albidus</name>
    <dbReference type="NCBI Taxonomy" id="318683"/>
    <lineage>
        <taxon>Bacteria</taxon>
        <taxon>Pseudomonadati</taxon>
        <taxon>Pseudomonadota</taxon>
        <taxon>Alphaproteobacteria</taxon>
        <taxon>Acetobacterales</taxon>
        <taxon>Acetobacteraceae</taxon>
        <taxon>Gluconobacter</taxon>
    </lineage>
</organism>
<evidence type="ECO:0000313" key="2">
    <source>
        <dbReference type="Proteomes" id="UP000075636"/>
    </source>
</evidence>
<reference evidence="1 2" key="1">
    <citation type="submission" date="2015-06" db="EMBL/GenBank/DDBJ databases">
        <title>Improved classification and identification of acetic acid bacteria using matrix-assisted laser desorption/ionization time-of-flight mass spectrometry; Gluconobacter nephelii and Gluconobacter uchimurae are later heterotypic synonyms of Gluconobacter japonicus and Gluconobacter oxydans, respectively.</title>
        <authorList>
            <person name="Li L."/>
            <person name="Cleenwerck I."/>
            <person name="De Vuyst L."/>
            <person name="Vandamme P."/>
        </authorList>
    </citation>
    <scope>NUCLEOTIDE SEQUENCE [LARGE SCALE GENOMIC DNA]</scope>
    <source>
        <strain evidence="1 2">LMG 1768</strain>
    </source>
</reference>
<dbReference type="Proteomes" id="UP000075636">
    <property type="component" value="Unassembled WGS sequence"/>
</dbReference>
<dbReference type="SUPFAM" id="SSF48557">
    <property type="entry name" value="L-aspartase-like"/>
    <property type="match status" value="1"/>
</dbReference>
<dbReference type="AlphaFoldDB" id="A0A149TID2"/>
<dbReference type="GO" id="GO:0016841">
    <property type="term" value="F:ammonia-lyase activity"/>
    <property type="evidence" value="ECO:0007669"/>
    <property type="project" value="UniProtKB-ARBA"/>
</dbReference>
<dbReference type="EMBL" id="LHZR01000107">
    <property type="protein sequence ID" value="KXV47838.1"/>
    <property type="molecule type" value="Genomic_DNA"/>
</dbReference>
<comment type="caution">
    <text evidence="1">The sequence shown here is derived from an EMBL/GenBank/DDBJ whole genome shotgun (WGS) entry which is preliminary data.</text>
</comment>
<dbReference type="STRING" id="318683.A0U94_00465"/>
<name>A0A149TID2_9PROT</name>
<evidence type="ECO:0000313" key="1">
    <source>
        <dbReference type="EMBL" id="KXV47838.1"/>
    </source>
</evidence>
<gene>
    <name evidence="1" type="ORF">AD945_09110</name>
</gene>
<proteinExistence type="predicted"/>
<dbReference type="InterPro" id="IPR008948">
    <property type="entry name" value="L-Aspartase-like"/>
</dbReference>
<dbReference type="OrthoDB" id="9806955at2"/>
<dbReference type="Pfam" id="PF00221">
    <property type="entry name" value="Lyase_aromatic"/>
    <property type="match status" value="1"/>
</dbReference>
<dbReference type="Gene3D" id="1.10.275.10">
    <property type="entry name" value="Fumarase/aspartase (N-terminal domain)"/>
    <property type="match status" value="1"/>
</dbReference>